<keyword evidence="4" id="KW-0813">Transport</keyword>
<dbReference type="InterPro" id="IPR039621">
    <property type="entry name" value="BG1-like"/>
</dbReference>
<evidence type="ECO:0000256" key="8">
    <source>
        <dbReference type="SAM" id="MobiDB-lite"/>
    </source>
</evidence>
<comment type="caution">
    <text evidence="9">The sequence shown here is derived from an EMBL/GenBank/DDBJ whole genome shotgun (WGS) entry which is preliminary data.</text>
</comment>
<evidence type="ECO:0000313" key="10">
    <source>
        <dbReference type="Proteomes" id="UP000222542"/>
    </source>
</evidence>
<comment type="subcellular location">
    <subcellularLocation>
        <location evidence="2">Cell membrane</location>
    </subcellularLocation>
</comment>
<feature type="region of interest" description="Disordered" evidence="8">
    <location>
        <begin position="173"/>
        <end position="193"/>
    </location>
</feature>
<gene>
    <name evidence="9" type="ORF">T459_30726</name>
</gene>
<reference evidence="9 10" key="2">
    <citation type="journal article" date="2017" name="Genome Biol.">
        <title>New reference genome sequences of hot pepper reveal the massive evolution of plant disease-resistance genes by retroduplication.</title>
        <authorList>
            <person name="Kim S."/>
            <person name="Park J."/>
            <person name="Yeom S.I."/>
            <person name="Kim Y.M."/>
            <person name="Seo E."/>
            <person name="Kim K.T."/>
            <person name="Kim M.S."/>
            <person name="Lee J.M."/>
            <person name="Cheong K."/>
            <person name="Shin H.S."/>
            <person name="Kim S.B."/>
            <person name="Han K."/>
            <person name="Lee J."/>
            <person name="Park M."/>
            <person name="Lee H.A."/>
            <person name="Lee H.Y."/>
            <person name="Lee Y."/>
            <person name="Oh S."/>
            <person name="Lee J.H."/>
            <person name="Choi E."/>
            <person name="Choi E."/>
            <person name="Lee S.E."/>
            <person name="Jeon J."/>
            <person name="Kim H."/>
            <person name="Choi G."/>
            <person name="Song H."/>
            <person name="Lee J."/>
            <person name="Lee S.C."/>
            <person name="Kwon J.K."/>
            <person name="Lee H.Y."/>
            <person name="Koo N."/>
            <person name="Hong Y."/>
            <person name="Kim R.W."/>
            <person name="Kang W.H."/>
            <person name="Huh J.H."/>
            <person name="Kang B.C."/>
            <person name="Yang T.J."/>
            <person name="Lee Y.H."/>
            <person name="Bennetzen J.L."/>
            <person name="Choi D."/>
        </authorList>
    </citation>
    <scope>NUCLEOTIDE SEQUENCE [LARGE SCALE GENOMIC DNA]</scope>
    <source>
        <strain evidence="10">cv. CM334</strain>
    </source>
</reference>
<dbReference type="GO" id="GO:0009734">
    <property type="term" value="P:auxin-activated signaling pathway"/>
    <property type="evidence" value="ECO:0007669"/>
    <property type="project" value="UniProtKB-KW"/>
</dbReference>
<accession>A0A2G2Y9S2</accession>
<feature type="compositionally biased region" description="Acidic residues" evidence="8">
    <location>
        <begin position="337"/>
        <end position="359"/>
    </location>
</feature>
<comment type="similarity">
    <text evidence="3">Belongs to the BIG GRAIN 1 (BG1) plant protein family.</text>
</comment>
<organism evidence="9 10">
    <name type="scientific">Capsicum annuum</name>
    <name type="common">Capsicum pepper</name>
    <dbReference type="NCBI Taxonomy" id="4072"/>
    <lineage>
        <taxon>Eukaryota</taxon>
        <taxon>Viridiplantae</taxon>
        <taxon>Streptophyta</taxon>
        <taxon>Embryophyta</taxon>
        <taxon>Tracheophyta</taxon>
        <taxon>Spermatophyta</taxon>
        <taxon>Magnoliopsida</taxon>
        <taxon>eudicotyledons</taxon>
        <taxon>Gunneridae</taxon>
        <taxon>Pentapetalae</taxon>
        <taxon>asterids</taxon>
        <taxon>lamiids</taxon>
        <taxon>Solanales</taxon>
        <taxon>Solanaceae</taxon>
        <taxon>Solanoideae</taxon>
        <taxon>Capsiceae</taxon>
        <taxon>Capsicum</taxon>
    </lineage>
</organism>
<dbReference type="PANTHER" id="PTHR33541:SF20">
    <property type="entry name" value="PROTEIN BIG GRAIN 1-LIKE B"/>
    <property type="match status" value="1"/>
</dbReference>
<dbReference type="PANTHER" id="PTHR33541">
    <property type="entry name" value="PROTEIN BIG GRAIN 1-LIKE A-RELATED"/>
    <property type="match status" value="1"/>
</dbReference>
<reference evidence="9 10" key="1">
    <citation type="journal article" date="2014" name="Nat. Genet.">
        <title>Genome sequence of the hot pepper provides insights into the evolution of pungency in Capsicum species.</title>
        <authorList>
            <person name="Kim S."/>
            <person name="Park M."/>
            <person name="Yeom S.I."/>
            <person name="Kim Y.M."/>
            <person name="Lee J.M."/>
            <person name="Lee H.A."/>
            <person name="Seo E."/>
            <person name="Choi J."/>
            <person name="Cheong K."/>
            <person name="Kim K.T."/>
            <person name="Jung K."/>
            <person name="Lee G.W."/>
            <person name="Oh S.K."/>
            <person name="Bae C."/>
            <person name="Kim S.B."/>
            <person name="Lee H.Y."/>
            <person name="Kim S.Y."/>
            <person name="Kim M.S."/>
            <person name="Kang B.C."/>
            <person name="Jo Y.D."/>
            <person name="Yang H.B."/>
            <person name="Jeong H.J."/>
            <person name="Kang W.H."/>
            <person name="Kwon J.K."/>
            <person name="Shin C."/>
            <person name="Lim J.Y."/>
            <person name="Park J.H."/>
            <person name="Huh J.H."/>
            <person name="Kim J.S."/>
            <person name="Kim B.D."/>
            <person name="Cohen O."/>
            <person name="Paran I."/>
            <person name="Suh M.C."/>
            <person name="Lee S.B."/>
            <person name="Kim Y.K."/>
            <person name="Shin Y."/>
            <person name="Noh S.J."/>
            <person name="Park J."/>
            <person name="Seo Y.S."/>
            <person name="Kwon S.Y."/>
            <person name="Kim H.A."/>
            <person name="Park J.M."/>
            <person name="Kim H.J."/>
            <person name="Choi S.B."/>
            <person name="Bosland P.W."/>
            <person name="Reeves G."/>
            <person name="Jo S.H."/>
            <person name="Lee B.W."/>
            <person name="Cho H.T."/>
            <person name="Choi H.S."/>
            <person name="Lee M.S."/>
            <person name="Yu Y."/>
            <person name="Do Choi Y."/>
            <person name="Park B.S."/>
            <person name="van Deynze A."/>
            <person name="Ashrafi H."/>
            <person name="Hill T."/>
            <person name="Kim W.T."/>
            <person name="Pai H.S."/>
            <person name="Ahn H.K."/>
            <person name="Yeam I."/>
            <person name="Giovannoni J.J."/>
            <person name="Rose J.K."/>
            <person name="Sorensen I."/>
            <person name="Lee S.J."/>
            <person name="Kim R.W."/>
            <person name="Choi I.Y."/>
            <person name="Choi B.S."/>
            <person name="Lim J.S."/>
            <person name="Lee Y.H."/>
            <person name="Choi D."/>
        </authorList>
    </citation>
    <scope>NUCLEOTIDE SEQUENCE [LARGE SCALE GENOMIC DNA]</scope>
    <source>
        <strain evidence="10">cv. CM334</strain>
    </source>
</reference>
<keyword evidence="10" id="KW-1185">Reference proteome</keyword>
<name>A0A2G2Y9S2_CAPAN</name>
<evidence type="ECO:0000256" key="7">
    <source>
        <dbReference type="ARBA" id="ARBA00023294"/>
    </source>
</evidence>
<keyword evidence="5" id="KW-1003">Cell membrane</keyword>
<evidence type="ECO:0000256" key="5">
    <source>
        <dbReference type="ARBA" id="ARBA00022475"/>
    </source>
</evidence>
<evidence type="ECO:0000256" key="1">
    <source>
        <dbReference type="ARBA" id="ARBA00002281"/>
    </source>
</evidence>
<evidence type="ECO:0000313" key="9">
    <source>
        <dbReference type="EMBL" id="PHT66301.1"/>
    </source>
</evidence>
<feature type="region of interest" description="Disordered" evidence="8">
    <location>
        <begin position="333"/>
        <end position="362"/>
    </location>
</feature>
<dbReference type="STRING" id="4072.A0A2G2Y9S2"/>
<feature type="compositionally biased region" description="Polar residues" evidence="8">
    <location>
        <begin position="180"/>
        <end position="192"/>
    </location>
</feature>
<feature type="compositionally biased region" description="Polar residues" evidence="8">
    <location>
        <begin position="10"/>
        <end position="30"/>
    </location>
</feature>
<comment type="function">
    <text evidence="1">Involved in auxin transport. Regulator of the auxin signaling pathway.</text>
</comment>
<protein>
    <submittedName>
        <fullName evidence="9">Uncharacterized protein</fullName>
    </submittedName>
</protein>
<evidence type="ECO:0000256" key="4">
    <source>
        <dbReference type="ARBA" id="ARBA00022448"/>
    </source>
</evidence>
<dbReference type="AlphaFoldDB" id="A0A2G2Y9S2"/>
<feature type="region of interest" description="Disordered" evidence="8">
    <location>
        <begin position="1"/>
        <end position="38"/>
    </location>
</feature>
<dbReference type="EMBL" id="AYRZ02000012">
    <property type="protein sequence ID" value="PHT66301.1"/>
    <property type="molecule type" value="Genomic_DNA"/>
</dbReference>
<keyword evidence="6" id="KW-0472">Membrane</keyword>
<dbReference type="Gramene" id="PHT66301">
    <property type="protein sequence ID" value="PHT66301"/>
    <property type="gene ID" value="T459_30726"/>
</dbReference>
<sequence length="400" mass="45156">MTKKSKLGGMNSQNQSEHRQNTTTAKTIPSSGDAKKTKSMTALLGIEPFPLLLTTPRENAQRKVDTGKIWADLVEEEPNPKPSMSKLQMWSKIVGGIQWLRIAMQMRDVKGIWRRTQAYMLGSDYQQAPEESPAHGGGVGHGCGTRRRRDCAIVGLDTMVVAWPIYHSIDQAGQEKKSRNFNPSIGSSSYGLNNRPKPIRTCILTNQEKLDHKHQYSKDINFYDTSLAKEKPKHDEDGSKKTKSRAMKIYRELKKVKQISPGGRLSTFFNSLFTNGRKTKISSNDHEERKLSKSIIITPYEHKNLDMVQQNVEHINGINTNYVHEDHQLKFHKNIEVEDEDEDKDDDEDEDKKDDDDEGASYASSDLFELDIFSSIGIMGLPVYETTNLGISLAINANGN</sequence>
<evidence type="ECO:0000256" key="2">
    <source>
        <dbReference type="ARBA" id="ARBA00004236"/>
    </source>
</evidence>
<evidence type="ECO:0000256" key="6">
    <source>
        <dbReference type="ARBA" id="ARBA00023136"/>
    </source>
</evidence>
<proteinExistence type="inferred from homology"/>
<keyword evidence="7" id="KW-0927">Auxin signaling pathway</keyword>
<dbReference type="GO" id="GO:0005886">
    <property type="term" value="C:plasma membrane"/>
    <property type="evidence" value="ECO:0007669"/>
    <property type="project" value="UniProtKB-SubCell"/>
</dbReference>
<evidence type="ECO:0000256" key="3">
    <source>
        <dbReference type="ARBA" id="ARBA00010067"/>
    </source>
</evidence>
<dbReference type="Proteomes" id="UP000222542">
    <property type="component" value="Unassembled WGS sequence"/>
</dbReference>